<evidence type="ECO:0000313" key="7">
    <source>
        <dbReference type="Proteomes" id="UP000293902"/>
    </source>
</evidence>
<dbReference type="Pfam" id="PF00440">
    <property type="entry name" value="TetR_N"/>
    <property type="match status" value="1"/>
</dbReference>
<dbReference type="AlphaFoldDB" id="A0A328F8S4"/>
<dbReference type="InterPro" id="IPR001647">
    <property type="entry name" value="HTH_TetR"/>
</dbReference>
<dbReference type="GO" id="GO:0003677">
    <property type="term" value="F:DNA binding"/>
    <property type="evidence" value="ECO:0007669"/>
    <property type="project" value="UniProtKB-UniRule"/>
</dbReference>
<accession>A0A328F8S4</accession>
<dbReference type="SUPFAM" id="SSF48498">
    <property type="entry name" value="Tetracyclin repressor-like, C-terminal domain"/>
    <property type="match status" value="1"/>
</dbReference>
<dbReference type="PANTHER" id="PTHR30328">
    <property type="entry name" value="TRANSCRIPTIONAL REPRESSOR"/>
    <property type="match status" value="1"/>
</dbReference>
<dbReference type="RefSeq" id="WP_111958373.1">
    <property type="nucleotide sequence ID" value="NZ_CP036313.1"/>
</dbReference>
<evidence type="ECO:0000313" key="5">
    <source>
        <dbReference type="EMBL" id="RAM01028.1"/>
    </source>
</evidence>
<reference evidence="4 7" key="2">
    <citation type="submission" date="2019-02" db="EMBL/GenBank/DDBJ databases">
        <title>Complete genome sequence of Desulfobacter hydrogenophilus AcRS1.</title>
        <authorList>
            <person name="Marietou A."/>
            <person name="Lund M.B."/>
            <person name="Marshall I.P.G."/>
            <person name="Schreiber L."/>
            <person name="Jorgensen B."/>
        </authorList>
    </citation>
    <scope>NUCLEOTIDE SEQUENCE [LARGE SCALE GENOMIC DNA]</scope>
    <source>
        <strain evidence="4 7">AcRS1</strain>
    </source>
</reference>
<keyword evidence="1 2" id="KW-0238">DNA-binding</keyword>
<feature type="DNA-binding region" description="H-T-H motif" evidence="2">
    <location>
        <begin position="35"/>
        <end position="54"/>
    </location>
</feature>
<dbReference type="InterPro" id="IPR041490">
    <property type="entry name" value="KstR2_TetR_C"/>
</dbReference>
<dbReference type="OrthoDB" id="9812484at2"/>
<dbReference type="InterPro" id="IPR050109">
    <property type="entry name" value="HTH-type_TetR-like_transc_reg"/>
</dbReference>
<reference evidence="5 6" key="1">
    <citation type="submission" date="2018-06" db="EMBL/GenBank/DDBJ databases">
        <title>Complete Genome Sequence of Desulfobacter hydrogenophilus (DSM3380).</title>
        <authorList>
            <person name="Marietou A."/>
            <person name="Schreiber L."/>
            <person name="Marshall I."/>
            <person name="Jorgensen B."/>
        </authorList>
    </citation>
    <scope>NUCLEOTIDE SEQUENCE [LARGE SCALE GENOMIC DNA]</scope>
    <source>
        <strain evidence="5 6">DSM 3380</strain>
    </source>
</reference>
<dbReference type="PANTHER" id="PTHR30328:SF54">
    <property type="entry name" value="HTH-TYPE TRANSCRIPTIONAL REPRESSOR SCO4008"/>
    <property type="match status" value="1"/>
</dbReference>
<evidence type="ECO:0000256" key="2">
    <source>
        <dbReference type="PROSITE-ProRule" id="PRU00335"/>
    </source>
</evidence>
<organism evidence="5 6">
    <name type="scientific">Desulfobacter hydrogenophilus</name>
    <dbReference type="NCBI Taxonomy" id="2291"/>
    <lineage>
        <taxon>Bacteria</taxon>
        <taxon>Pseudomonadati</taxon>
        <taxon>Thermodesulfobacteriota</taxon>
        <taxon>Desulfobacteria</taxon>
        <taxon>Desulfobacterales</taxon>
        <taxon>Desulfobacteraceae</taxon>
        <taxon>Desulfobacter</taxon>
    </lineage>
</organism>
<evidence type="ECO:0000313" key="4">
    <source>
        <dbReference type="EMBL" id="QBH11799.1"/>
    </source>
</evidence>
<dbReference type="PROSITE" id="PS50977">
    <property type="entry name" value="HTH_TETR_2"/>
    <property type="match status" value="1"/>
</dbReference>
<protein>
    <submittedName>
        <fullName evidence="4">TetR/AcrR family transcriptional regulator</fullName>
    </submittedName>
</protein>
<dbReference type="InterPro" id="IPR036271">
    <property type="entry name" value="Tet_transcr_reg_TetR-rel_C_sf"/>
</dbReference>
<feature type="domain" description="HTH tetR-type" evidence="3">
    <location>
        <begin position="12"/>
        <end position="72"/>
    </location>
</feature>
<dbReference type="PRINTS" id="PR00455">
    <property type="entry name" value="HTHTETR"/>
</dbReference>
<dbReference type="InterPro" id="IPR009057">
    <property type="entry name" value="Homeodomain-like_sf"/>
</dbReference>
<evidence type="ECO:0000313" key="6">
    <source>
        <dbReference type="Proteomes" id="UP000248798"/>
    </source>
</evidence>
<evidence type="ECO:0000256" key="1">
    <source>
        <dbReference type="ARBA" id="ARBA00023125"/>
    </source>
</evidence>
<name>A0A328F8S4_9BACT</name>
<dbReference type="EMBL" id="QLNI01000033">
    <property type="protein sequence ID" value="RAM01028.1"/>
    <property type="molecule type" value="Genomic_DNA"/>
</dbReference>
<dbReference type="Proteomes" id="UP000293902">
    <property type="component" value="Chromosome"/>
</dbReference>
<gene>
    <name evidence="5" type="ORF">DO021_15680</name>
    <name evidence="4" type="ORF">EYB58_01975</name>
</gene>
<dbReference type="SUPFAM" id="SSF46689">
    <property type="entry name" value="Homeodomain-like"/>
    <property type="match status" value="1"/>
</dbReference>
<dbReference type="Gene3D" id="1.10.357.10">
    <property type="entry name" value="Tetracycline Repressor, domain 2"/>
    <property type="match status" value="1"/>
</dbReference>
<keyword evidence="7" id="KW-1185">Reference proteome</keyword>
<sequence>MAEAGIRAHKKDQSVRKILNAALLVFSTQGYNGARVDAIARKAGVNKAMIYYRIGNKLALYQTVIHDIYQDRAAQLRREIQSSTTPEEKLKAYIASVAAIMDAHPHFTRIMIREMVSGWANFGPAIFEEVSVTVKIVQAILDEGVEKGVFVKTDPPAVHTMVIGSLILNHLTQPVKNQIMAALGTSETPPDISGFNQLVPQVQRLVIAALRPEADS</sequence>
<proteinExistence type="predicted"/>
<dbReference type="Proteomes" id="UP000248798">
    <property type="component" value="Unassembled WGS sequence"/>
</dbReference>
<evidence type="ECO:0000259" key="3">
    <source>
        <dbReference type="PROSITE" id="PS50977"/>
    </source>
</evidence>
<dbReference type="EMBL" id="CP036313">
    <property type="protein sequence ID" value="QBH11799.1"/>
    <property type="molecule type" value="Genomic_DNA"/>
</dbReference>
<dbReference type="Pfam" id="PF17932">
    <property type="entry name" value="TetR_C_24"/>
    <property type="match status" value="1"/>
</dbReference>